<evidence type="ECO:0000256" key="5">
    <source>
        <dbReference type="ARBA" id="ARBA00022989"/>
    </source>
</evidence>
<name>A0A7U3UPB2_9ACTN</name>
<comment type="similarity">
    <text evidence="7">Belongs to the binding-protein-dependent transport system permease family.</text>
</comment>
<evidence type="ECO:0000313" key="10">
    <source>
        <dbReference type="EMBL" id="BBA96233.1"/>
    </source>
</evidence>
<feature type="domain" description="ABC transmembrane type-1" evidence="9">
    <location>
        <begin position="127"/>
        <end position="315"/>
    </location>
</feature>
<comment type="subcellular location">
    <subcellularLocation>
        <location evidence="1 7">Cell membrane</location>
        <topology evidence="1 7">Multi-pass membrane protein</topology>
    </subcellularLocation>
</comment>
<evidence type="ECO:0000256" key="2">
    <source>
        <dbReference type="ARBA" id="ARBA00022448"/>
    </source>
</evidence>
<evidence type="ECO:0000256" key="6">
    <source>
        <dbReference type="ARBA" id="ARBA00023136"/>
    </source>
</evidence>
<dbReference type="CDD" id="cd06261">
    <property type="entry name" value="TM_PBP2"/>
    <property type="match status" value="1"/>
</dbReference>
<evidence type="ECO:0000256" key="7">
    <source>
        <dbReference type="RuleBase" id="RU363032"/>
    </source>
</evidence>
<sequence length="330" mass="35674">MTMANVTAEAVEAQAGPDSRGAAGAAPGAAGDRTTRGVWPRRAGRAGRPRERDTVPRALRPGPVGRIVRGVLLAVASVVTVFPFYAMLVLSLKPGAAVSLPGSLLPWHLSGSSYGTVLDAQDVPRWLLNTVIYSVVSVVGVLVLSSLAGYAFAKKRFRGRETMFWSFLSMVMVPYHVTMIPTFIMMAKLGGVDTYWGLIIPTLANAQAVFLMRQFIRDLPDEMFEAARLDGCGELRIFVSIVLPLLKPILATLGTFVFLWHWNDFLWPLVMGQSSDMRTLTVGIASLQQQQVPLSQVLAGSVIAFVPIFAAYLAGQRYFTEGVTGSAVKG</sequence>
<accession>A0A7U3UPB2</accession>
<reference evidence="10 11" key="3">
    <citation type="journal article" date="2011" name="Nat. Chem. Biol.">
        <title>Reveromycin A biosynthesis uses RevG and RevJ for stereospecific spiroacetal formation.</title>
        <authorList>
            <person name="Takahashi S."/>
            <person name="Toyoda A."/>
            <person name="Sekiyama Y."/>
            <person name="Takagi H."/>
            <person name="Nogawa T."/>
            <person name="Uramoto M."/>
            <person name="Suzuki R."/>
            <person name="Koshino H."/>
            <person name="Kumano T."/>
            <person name="Panthee S."/>
            <person name="Dairi T."/>
            <person name="Ishikawa J."/>
            <person name="Ikeda H."/>
            <person name="Sakaki Y."/>
            <person name="Osada H."/>
        </authorList>
    </citation>
    <scope>NUCLEOTIDE SEQUENCE [LARGE SCALE GENOMIC DNA]</scope>
    <source>
        <strain evidence="10 11">SN-593</strain>
    </source>
</reference>
<dbReference type="AlphaFoldDB" id="A0A7U3UPB2"/>
<proteinExistence type="inferred from homology"/>
<protein>
    <submittedName>
        <fullName evidence="10">Putative binding-protein-dependent transport systems inner membrane component</fullName>
    </submittedName>
</protein>
<keyword evidence="5 7" id="KW-1133">Transmembrane helix</keyword>
<reference evidence="10 11" key="1">
    <citation type="journal article" date="2010" name="J. Bacteriol.">
        <title>Biochemical characterization of a novel indole prenyltransferase from Streptomyces sp. SN-593.</title>
        <authorList>
            <person name="Takahashi S."/>
            <person name="Takagi H."/>
            <person name="Toyoda A."/>
            <person name="Uramoto M."/>
            <person name="Nogawa T."/>
            <person name="Ueki M."/>
            <person name="Sakaki Y."/>
            <person name="Osada H."/>
        </authorList>
    </citation>
    <scope>NUCLEOTIDE SEQUENCE [LARGE SCALE GENOMIC DNA]</scope>
    <source>
        <strain evidence="10 11">SN-593</strain>
    </source>
</reference>
<gene>
    <name evidence="10" type="ORF">RVR_1439</name>
</gene>
<keyword evidence="6 7" id="KW-0472">Membrane</keyword>
<evidence type="ECO:0000259" key="9">
    <source>
        <dbReference type="PROSITE" id="PS50928"/>
    </source>
</evidence>
<keyword evidence="11" id="KW-1185">Reference proteome</keyword>
<feature type="transmembrane region" description="Helical" evidence="7">
    <location>
        <begin position="297"/>
        <end position="315"/>
    </location>
</feature>
<dbReference type="KEGG" id="arev:RVR_1439"/>
<evidence type="ECO:0000313" key="11">
    <source>
        <dbReference type="Proteomes" id="UP000595703"/>
    </source>
</evidence>
<evidence type="ECO:0000256" key="4">
    <source>
        <dbReference type="ARBA" id="ARBA00022692"/>
    </source>
</evidence>
<dbReference type="EMBL" id="AP018365">
    <property type="protein sequence ID" value="BBA96233.1"/>
    <property type="molecule type" value="Genomic_DNA"/>
</dbReference>
<evidence type="ECO:0000256" key="3">
    <source>
        <dbReference type="ARBA" id="ARBA00022475"/>
    </source>
</evidence>
<feature type="transmembrane region" description="Helical" evidence="7">
    <location>
        <begin position="237"/>
        <end position="262"/>
    </location>
</feature>
<dbReference type="PROSITE" id="PS50928">
    <property type="entry name" value="ABC_TM1"/>
    <property type="match status" value="1"/>
</dbReference>
<keyword evidence="4 7" id="KW-0812">Transmembrane</keyword>
<dbReference type="Proteomes" id="UP000595703">
    <property type="component" value="Chromosome"/>
</dbReference>
<dbReference type="Pfam" id="PF00528">
    <property type="entry name" value="BPD_transp_1"/>
    <property type="match status" value="1"/>
</dbReference>
<feature type="transmembrane region" description="Helical" evidence="7">
    <location>
        <begin position="67"/>
        <end position="90"/>
    </location>
</feature>
<dbReference type="GO" id="GO:0055085">
    <property type="term" value="P:transmembrane transport"/>
    <property type="evidence" value="ECO:0007669"/>
    <property type="project" value="InterPro"/>
</dbReference>
<dbReference type="PANTHER" id="PTHR43744:SF12">
    <property type="entry name" value="ABC TRANSPORTER PERMEASE PROTEIN MG189-RELATED"/>
    <property type="match status" value="1"/>
</dbReference>
<evidence type="ECO:0000256" key="1">
    <source>
        <dbReference type="ARBA" id="ARBA00004651"/>
    </source>
</evidence>
<reference evidence="10 11" key="2">
    <citation type="journal article" date="2011" name="J. Antibiot.">
        <title>Furaquinocins I and J: novel polyketide isoprenoid hybrid compounds from Streptomyces reveromyceticus SN-593.</title>
        <authorList>
            <person name="Panthee S."/>
            <person name="Takahashi S."/>
            <person name="Takagi H."/>
            <person name="Nogawa T."/>
            <person name="Oowada E."/>
            <person name="Uramoto M."/>
            <person name="Osada H."/>
        </authorList>
    </citation>
    <scope>NUCLEOTIDE SEQUENCE [LARGE SCALE GENOMIC DNA]</scope>
    <source>
        <strain evidence="10 11">SN-593</strain>
    </source>
</reference>
<dbReference type="InterPro" id="IPR000515">
    <property type="entry name" value="MetI-like"/>
</dbReference>
<feature type="transmembrane region" description="Helical" evidence="7">
    <location>
        <begin position="131"/>
        <end position="152"/>
    </location>
</feature>
<feature type="transmembrane region" description="Helical" evidence="7">
    <location>
        <begin position="195"/>
        <end position="216"/>
    </location>
</feature>
<feature type="transmembrane region" description="Helical" evidence="7">
    <location>
        <begin position="164"/>
        <end position="189"/>
    </location>
</feature>
<keyword evidence="2 7" id="KW-0813">Transport</keyword>
<organism evidence="10 11">
    <name type="scientific">Actinacidiphila reveromycinica</name>
    <dbReference type="NCBI Taxonomy" id="659352"/>
    <lineage>
        <taxon>Bacteria</taxon>
        <taxon>Bacillati</taxon>
        <taxon>Actinomycetota</taxon>
        <taxon>Actinomycetes</taxon>
        <taxon>Kitasatosporales</taxon>
        <taxon>Streptomycetaceae</taxon>
        <taxon>Actinacidiphila</taxon>
    </lineage>
</organism>
<feature type="compositionally biased region" description="Low complexity" evidence="8">
    <location>
        <begin position="15"/>
        <end position="41"/>
    </location>
</feature>
<keyword evidence="3" id="KW-1003">Cell membrane</keyword>
<reference evidence="10 11" key="4">
    <citation type="journal article" date="2020" name="Sci. Rep.">
        <title>beta-carboline chemical signals induce reveromycin production through a LuxR family regulator in Streptomyces sp. SN-593.</title>
        <authorList>
            <person name="Panthee S."/>
            <person name="Kito N."/>
            <person name="Hayashi T."/>
            <person name="Shimizu T."/>
            <person name="Ishikawa J."/>
            <person name="Hamamoto H."/>
            <person name="Osada H."/>
            <person name="Takahashi S."/>
        </authorList>
    </citation>
    <scope>NUCLEOTIDE SEQUENCE [LARGE SCALE GENOMIC DNA]</scope>
    <source>
        <strain evidence="10 11">SN-593</strain>
    </source>
</reference>
<feature type="region of interest" description="Disordered" evidence="8">
    <location>
        <begin position="1"/>
        <end position="59"/>
    </location>
</feature>
<dbReference type="SUPFAM" id="SSF161098">
    <property type="entry name" value="MetI-like"/>
    <property type="match status" value="1"/>
</dbReference>
<evidence type="ECO:0000256" key="8">
    <source>
        <dbReference type="SAM" id="MobiDB-lite"/>
    </source>
</evidence>
<dbReference type="PANTHER" id="PTHR43744">
    <property type="entry name" value="ABC TRANSPORTER PERMEASE PROTEIN MG189-RELATED-RELATED"/>
    <property type="match status" value="1"/>
</dbReference>
<dbReference type="InterPro" id="IPR035906">
    <property type="entry name" value="MetI-like_sf"/>
</dbReference>
<dbReference type="Gene3D" id="1.10.3720.10">
    <property type="entry name" value="MetI-like"/>
    <property type="match status" value="1"/>
</dbReference>
<dbReference type="GO" id="GO:0005886">
    <property type="term" value="C:plasma membrane"/>
    <property type="evidence" value="ECO:0007669"/>
    <property type="project" value="UniProtKB-SubCell"/>
</dbReference>